<dbReference type="InterPro" id="IPR011989">
    <property type="entry name" value="ARM-like"/>
</dbReference>
<organism evidence="3 4">
    <name type="scientific">Thecamonas trahens ATCC 50062</name>
    <dbReference type="NCBI Taxonomy" id="461836"/>
    <lineage>
        <taxon>Eukaryota</taxon>
        <taxon>Apusozoa</taxon>
        <taxon>Apusomonadida</taxon>
        <taxon>Apusomonadidae</taxon>
        <taxon>Thecamonas</taxon>
    </lineage>
</organism>
<dbReference type="GO" id="GO:0005085">
    <property type="term" value="F:guanyl-nucleotide exchange factor activity"/>
    <property type="evidence" value="ECO:0007669"/>
    <property type="project" value="InterPro"/>
</dbReference>
<name>A0A0L0D8H2_THETB</name>
<dbReference type="Gene3D" id="1.25.10.10">
    <property type="entry name" value="Leucine-rich Repeat Variant"/>
    <property type="match status" value="1"/>
</dbReference>
<dbReference type="EMBL" id="GL349451">
    <property type="protein sequence ID" value="KNC48540.1"/>
    <property type="molecule type" value="Genomic_DNA"/>
</dbReference>
<evidence type="ECO:0000313" key="4">
    <source>
        <dbReference type="Proteomes" id="UP000054408"/>
    </source>
</evidence>
<evidence type="ECO:0000259" key="2">
    <source>
        <dbReference type="PROSITE" id="PS50010"/>
    </source>
</evidence>
<feature type="region of interest" description="Disordered" evidence="1">
    <location>
        <begin position="924"/>
        <end position="954"/>
    </location>
</feature>
<dbReference type="RefSeq" id="XP_013758647.1">
    <property type="nucleotide sequence ID" value="XM_013903193.1"/>
</dbReference>
<dbReference type="SUPFAM" id="SSF48065">
    <property type="entry name" value="DBL homology domain (DH-domain)"/>
    <property type="match status" value="1"/>
</dbReference>
<feature type="compositionally biased region" description="Polar residues" evidence="1">
    <location>
        <begin position="65"/>
        <end position="80"/>
    </location>
</feature>
<feature type="compositionally biased region" description="Basic residues" evidence="1">
    <location>
        <begin position="927"/>
        <end position="939"/>
    </location>
</feature>
<reference evidence="3 4" key="1">
    <citation type="submission" date="2010-05" db="EMBL/GenBank/DDBJ databases">
        <title>The Genome Sequence of Thecamonas trahens ATCC 50062.</title>
        <authorList>
            <consortium name="The Broad Institute Genome Sequencing Platform"/>
            <person name="Russ C."/>
            <person name="Cuomo C."/>
            <person name="Shea T."/>
            <person name="Young S.K."/>
            <person name="Zeng Q."/>
            <person name="Koehrsen M."/>
            <person name="Haas B."/>
            <person name="Borodovsky M."/>
            <person name="Guigo R."/>
            <person name="Alvarado L."/>
            <person name="Berlin A."/>
            <person name="Bochicchio J."/>
            <person name="Borenstein D."/>
            <person name="Chapman S."/>
            <person name="Chen Z."/>
            <person name="Freedman E."/>
            <person name="Gellesch M."/>
            <person name="Goldberg J."/>
            <person name="Griggs A."/>
            <person name="Gujja S."/>
            <person name="Heilman E."/>
            <person name="Heiman D."/>
            <person name="Hepburn T."/>
            <person name="Howarth C."/>
            <person name="Jen D."/>
            <person name="Larson L."/>
            <person name="Mehta T."/>
            <person name="Park D."/>
            <person name="Pearson M."/>
            <person name="Roberts A."/>
            <person name="Saif S."/>
            <person name="Shenoy N."/>
            <person name="Sisk P."/>
            <person name="Stolte C."/>
            <person name="Sykes S."/>
            <person name="Thomson T."/>
            <person name="Walk T."/>
            <person name="White J."/>
            <person name="Yandava C."/>
            <person name="Burger G."/>
            <person name="Gray M.W."/>
            <person name="Holland P.W.H."/>
            <person name="King N."/>
            <person name="Lang F.B.F."/>
            <person name="Roger A.J."/>
            <person name="Ruiz-Trillo I."/>
            <person name="Lander E."/>
            <person name="Nusbaum C."/>
        </authorList>
    </citation>
    <scope>NUCLEOTIDE SEQUENCE [LARGE SCALE GENOMIC DNA]</scope>
    <source>
        <strain evidence="3 4">ATCC 50062</strain>
    </source>
</reference>
<feature type="domain" description="DH" evidence="2">
    <location>
        <begin position="12"/>
        <end position="317"/>
    </location>
</feature>
<dbReference type="PROSITE" id="PS50010">
    <property type="entry name" value="DH_2"/>
    <property type="match status" value="1"/>
</dbReference>
<proteinExistence type="predicted"/>
<protein>
    <recommendedName>
        <fullName evidence="2">DH domain-containing protein</fullName>
    </recommendedName>
</protein>
<dbReference type="AlphaFoldDB" id="A0A0L0D8H2"/>
<gene>
    <name evidence="3" type="ORF">AMSG_04985</name>
</gene>
<evidence type="ECO:0000313" key="3">
    <source>
        <dbReference type="EMBL" id="KNC48540.1"/>
    </source>
</evidence>
<sequence length="954" mass="102029">MADPNDTGPLPHRADIAQRLLAVTTELVNDLYVLSNSLYKPLAAATLAATRPPPRSPSRAGSRSVTPRTLTPQASMLSRSRDSLMTTGELSMAAQKLEAVSQSRTLAHSRSLARSRSRDGSSVGSSGRLSRSSSVLKSKASAPGLDVPFALSQSELDTVFPRALAEIEARAGALQSALASALKSWDASSRIGTALGAFVGRGESSDVPLLAELVSDFTANYSTSVQLLGSLLANPKFVALLDKLEYDAAQAALQPDADVLEIKSVAYYFSRPLVHLGRMFREVSHLLQGTIPSHPDYTALESAWTALQRVETELCARRPQLERVTQLFEYAQLMESDMPDGPQPYHLLASPTRAFVAEAPVYFATVSAPLRMGLLLLFTDVALLLRPPPPPLPGAPPHPHYTLKYWVPLADVQLDVADVMSETVHSNDAYVDYELAASWSAYLAQGWSEPLVLQFDTALEPVILGFPLDEESASPWWDALQSVEVDKASAVAQLSCAPTEALAHELGGARSALRLRSVVLSAEQQRLADLALRAEVVPHHEVQPLLAQLANSDASYMAQLKTLTALVDVTVSDLACVLVREHSGISLVLQVMDEHDMHPDLLAACLALFVNLTLNPLAVTSLVALDVPAKVVALARSHLHAADMLVMALRLLRHIGAASQDYLVALASPPLDAARLSRDLLLSASGHALLATEAMCFLRAFVALDRTANRLCASTGPTQGSAPPSSPSAGRSPAGRGLPVLVDTGAGDTPANLLESVVRLSEWAPDKTHFLDKVMLVLDDLRGFVDVLVQGFALLKALVFGRPEWKDALVAGRGVRGVLAILALHGPAEAELARAGARLAQLDLARHNGMVLLLQLARRHRRSDSAVVALVGAIINAMALEHNLAVLLDQGGVAILTDAMNSSADVAKAYGPALTQILRTIGDRPSARSRRSLRPNKRRPSFDGSFKTRSSMAS</sequence>
<dbReference type="InterPro" id="IPR035899">
    <property type="entry name" value="DBL_dom_sf"/>
</dbReference>
<feature type="region of interest" description="Disordered" evidence="1">
    <location>
        <begin position="714"/>
        <end position="734"/>
    </location>
</feature>
<dbReference type="GeneID" id="25564495"/>
<dbReference type="Gene3D" id="1.20.900.10">
    <property type="entry name" value="Dbl homology (DH) domain"/>
    <property type="match status" value="1"/>
</dbReference>
<evidence type="ECO:0000256" key="1">
    <source>
        <dbReference type="SAM" id="MobiDB-lite"/>
    </source>
</evidence>
<dbReference type="InterPro" id="IPR000219">
    <property type="entry name" value="DH_dom"/>
</dbReference>
<accession>A0A0L0D8H2</accession>
<feature type="region of interest" description="Disordered" evidence="1">
    <location>
        <begin position="48"/>
        <end position="80"/>
    </location>
</feature>
<keyword evidence="4" id="KW-1185">Reference proteome</keyword>
<feature type="region of interest" description="Disordered" evidence="1">
    <location>
        <begin position="105"/>
        <end position="135"/>
    </location>
</feature>
<dbReference type="Proteomes" id="UP000054408">
    <property type="component" value="Unassembled WGS sequence"/>
</dbReference>